<comment type="caution">
    <text evidence="10">The sequence shown here is derived from an EMBL/GenBank/DDBJ whole genome shotgun (WGS) entry which is preliminary data.</text>
</comment>
<evidence type="ECO:0000256" key="8">
    <source>
        <dbReference type="ARBA" id="ARBA00031427"/>
    </source>
</evidence>
<dbReference type="GO" id="GO:0006565">
    <property type="term" value="P:L-serine catabolic process"/>
    <property type="evidence" value="ECO:0007669"/>
    <property type="project" value="TreeGrafter"/>
</dbReference>
<dbReference type="PANTHER" id="PTHR48078:SF6">
    <property type="entry name" value="L-THREONINE DEHYDRATASE CATABOLIC TDCB"/>
    <property type="match status" value="1"/>
</dbReference>
<keyword evidence="6" id="KW-0456">Lyase</keyword>
<evidence type="ECO:0000256" key="3">
    <source>
        <dbReference type="ARBA" id="ARBA00010869"/>
    </source>
</evidence>
<dbReference type="GO" id="GO:0004794">
    <property type="term" value="F:threonine deaminase activity"/>
    <property type="evidence" value="ECO:0007669"/>
    <property type="project" value="UniProtKB-EC"/>
</dbReference>
<dbReference type="CDD" id="cd01562">
    <property type="entry name" value="Thr-dehyd"/>
    <property type="match status" value="1"/>
</dbReference>
<gene>
    <name evidence="10" type="ORF">CJ192_06505</name>
</gene>
<keyword evidence="5" id="KW-0663">Pyridoxal phosphate</keyword>
<evidence type="ECO:0000256" key="7">
    <source>
        <dbReference type="ARBA" id="ARBA00025527"/>
    </source>
</evidence>
<dbReference type="PROSITE" id="PS00165">
    <property type="entry name" value="DEHYDRATASE_SER_THR"/>
    <property type="match status" value="1"/>
</dbReference>
<dbReference type="EMBL" id="PNHP01000004">
    <property type="protein sequence ID" value="PMC81161.1"/>
    <property type="molecule type" value="Genomic_DNA"/>
</dbReference>
<dbReference type="Gene3D" id="3.40.50.1100">
    <property type="match status" value="2"/>
</dbReference>
<evidence type="ECO:0000259" key="9">
    <source>
        <dbReference type="Pfam" id="PF00291"/>
    </source>
</evidence>
<comment type="similarity">
    <text evidence="3">Belongs to the serine/threonine dehydratase family.</text>
</comment>
<dbReference type="EC" id="4.3.1.19" evidence="4"/>
<dbReference type="PANTHER" id="PTHR48078">
    <property type="entry name" value="THREONINE DEHYDRATASE, MITOCHONDRIAL-RELATED"/>
    <property type="match status" value="1"/>
</dbReference>
<dbReference type="InterPro" id="IPR001926">
    <property type="entry name" value="TrpB-like_PALP"/>
</dbReference>
<evidence type="ECO:0000256" key="1">
    <source>
        <dbReference type="ARBA" id="ARBA00001274"/>
    </source>
</evidence>
<evidence type="ECO:0000256" key="2">
    <source>
        <dbReference type="ARBA" id="ARBA00001933"/>
    </source>
</evidence>
<reference evidence="10 11" key="1">
    <citation type="submission" date="2017-09" db="EMBL/GenBank/DDBJ databases">
        <title>Bacterial strain isolated from the female urinary microbiota.</title>
        <authorList>
            <person name="Thomas-White K."/>
            <person name="Kumar N."/>
            <person name="Forster S."/>
            <person name="Putonti C."/>
            <person name="Lawley T."/>
            <person name="Wolfe A.J."/>
        </authorList>
    </citation>
    <scope>NUCLEOTIDE SEQUENCE [LARGE SCALE GENOMIC DNA]</scope>
    <source>
        <strain evidence="10 11">UMB0204</strain>
    </source>
</reference>
<dbReference type="GO" id="GO:0030170">
    <property type="term" value="F:pyridoxal phosphate binding"/>
    <property type="evidence" value="ECO:0007669"/>
    <property type="project" value="InterPro"/>
</dbReference>
<dbReference type="GO" id="GO:0003941">
    <property type="term" value="F:L-serine ammonia-lyase activity"/>
    <property type="evidence" value="ECO:0007669"/>
    <property type="project" value="TreeGrafter"/>
</dbReference>
<evidence type="ECO:0000256" key="6">
    <source>
        <dbReference type="ARBA" id="ARBA00023239"/>
    </source>
</evidence>
<dbReference type="InterPro" id="IPR000634">
    <property type="entry name" value="Ser/Thr_deHydtase_PyrdxlP-BS"/>
</dbReference>
<dbReference type="SUPFAM" id="SSF53686">
    <property type="entry name" value="Tryptophan synthase beta subunit-like PLP-dependent enzymes"/>
    <property type="match status" value="1"/>
</dbReference>
<dbReference type="RefSeq" id="WP_102198209.1">
    <property type="nucleotide sequence ID" value="NZ_PNHP01000004.1"/>
</dbReference>
<comment type="catalytic activity">
    <reaction evidence="1">
        <text>L-threonine = 2-oxobutanoate + NH4(+)</text>
        <dbReference type="Rhea" id="RHEA:22108"/>
        <dbReference type="ChEBI" id="CHEBI:16763"/>
        <dbReference type="ChEBI" id="CHEBI:28938"/>
        <dbReference type="ChEBI" id="CHEBI:57926"/>
        <dbReference type="EC" id="4.3.1.19"/>
    </reaction>
</comment>
<comment type="cofactor">
    <cofactor evidence="2">
        <name>pyridoxal 5'-phosphate</name>
        <dbReference type="ChEBI" id="CHEBI:597326"/>
    </cofactor>
</comment>
<dbReference type="FunFam" id="3.40.50.1100:FF:000005">
    <property type="entry name" value="Threonine dehydratase catabolic"/>
    <property type="match status" value="1"/>
</dbReference>
<comment type="function">
    <text evidence="7">Catalyzes the anaerobic formation of alpha-ketobutyrate and ammonia from threonine in a two-step reaction. The first step involved a dehydration of threonine and a production of enamine intermediates (aminocrotonate), which tautomerizes to its imine form (iminobutyrate). Both intermediates are unstable and short-lived. The second step is the nonenzymatic hydrolysis of the enamine/imine intermediates to form 2-ketobutyrate and free ammonia. In the low water environment of the cell, the second step is accelerated by RidA.</text>
</comment>
<accession>A0A2N6UHX7</accession>
<dbReference type="GeneID" id="84578832"/>
<protein>
    <recommendedName>
        <fullName evidence="4">threonine ammonia-lyase</fullName>
        <ecNumber evidence="4">4.3.1.19</ecNumber>
    </recommendedName>
    <alternativeName>
        <fullName evidence="8">Threonine deaminase</fullName>
    </alternativeName>
</protein>
<dbReference type="GO" id="GO:0009097">
    <property type="term" value="P:isoleucine biosynthetic process"/>
    <property type="evidence" value="ECO:0007669"/>
    <property type="project" value="TreeGrafter"/>
</dbReference>
<evidence type="ECO:0000256" key="5">
    <source>
        <dbReference type="ARBA" id="ARBA00022898"/>
    </source>
</evidence>
<dbReference type="InterPro" id="IPR036052">
    <property type="entry name" value="TrpB-like_PALP_sf"/>
</dbReference>
<proteinExistence type="inferred from homology"/>
<organism evidence="10 11">
    <name type="scientific">Anaerococcus hydrogenalis</name>
    <dbReference type="NCBI Taxonomy" id="33029"/>
    <lineage>
        <taxon>Bacteria</taxon>
        <taxon>Bacillati</taxon>
        <taxon>Bacillota</taxon>
        <taxon>Tissierellia</taxon>
        <taxon>Tissierellales</taxon>
        <taxon>Peptoniphilaceae</taxon>
        <taxon>Anaerococcus</taxon>
    </lineage>
</organism>
<evidence type="ECO:0000313" key="11">
    <source>
        <dbReference type="Proteomes" id="UP000235658"/>
    </source>
</evidence>
<dbReference type="InterPro" id="IPR050147">
    <property type="entry name" value="Ser/Thr_Dehydratase"/>
</dbReference>
<dbReference type="GO" id="GO:0006567">
    <property type="term" value="P:L-threonine catabolic process"/>
    <property type="evidence" value="ECO:0007669"/>
    <property type="project" value="TreeGrafter"/>
</dbReference>
<dbReference type="AlphaFoldDB" id="A0A2N6UHX7"/>
<evidence type="ECO:0000256" key="4">
    <source>
        <dbReference type="ARBA" id="ARBA00012096"/>
    </source>
</evidence>
<dbReference type="Pfam" id="PF00291">
    <property type="entry name" value="PALP"/>
    <property type="match status" value="1"/>
</dbReference>
<feature type="domain" description="Tryptophan synthase beta chain-like PALP" evidence="9">
    <location>
        <begin position="25"/>
        <end position="277"/>
    </location>
</feature>
<name>A0A2N6UHX7_9FIRM</name>
<sequence>MTENKLTENKLTVDGVYSAAFNLKPIIRKTDLIQAENLGDNIYLKTENLQKTGSFKIRGAYNKLSKFKKEEKERGLVTAAYANNALGLALSCKKLDIKIMIFMPEQSPLFKVENIKSYGAEVILVGNSYEESLDYARSFCKENNKIFFDSSEDVDYLLGYASLGLEILDQLVDLDILVLPVGSGSLIGALSFLIKSLKPDTKIIGVEAENAPCMRKSLEARKIQKLDKVSSFSDAICIKKPNELAFDLCKKYLDEIVTVSEDEIASAILVLLEKQKLM</sequence>
<dbReference type="Proteomes" id="UP000235658">
    <property type="component" value="Unassembled WGS sequence"/>
</dbReference>
<evidence type="ECO:0000313" key="10">
    <source>
        <dbReference type="EMBL" id="PMC81161.1"/>
    </source>
</evidence>